<dbReference type="Proteomes" id="UP000234331">
    <property type="component" value="Unassembled WGS sequence"/>
</dbReference>
<dbReference type="AlphaFoldDB" id="A0A2I2KRU0"/>
<evidence type="ECO:0000313" key="3">
    <source>
        <dbReference type="EMBL" id="SNQ48388.1"/>
    </source>
</evidence>
<sequence length="136" mass="14463">MAKMVVGLADAIEALRTELALAITAGQRNAIRFAPEPIELTVQVAVTREANGKIGWSMIGLGGSYKSADTQTLVLRLTPMLEKDDGTLTSDFTIAGVSVTGDQVGPVLDRKPTESQDVESRNIDYSSRSGAGNIRQ</sequence>
<dbReference type="EMBL" id="FZMO01000163">
    <property type="protein sequence ID" value="SNQ48388.1"/>
    <property type="molecule type" value="Genomic_DNA"/>
</dbReference>
<feature type="compositionally biased region" description="Polar residues" evidence="1">
    <location>
        <begin position="123"/>
        <end position="136"/>
    </location>
</feature>
<organism evidence="3 4">
    <name type="scientific">Frankia canadensis</name>
    <dbReference type="NCBI Taxonomy" id="1836972"/>
    <lineage>
        <taxon>Bacteria</taxon>
        <taxon>Bacillati</taxon>
        <taxon>Actinomycetota</taxon>
        <taxon>Actinomycetes</taxon>
        <taxon>Frankiales</taxon>
        <taxon>Frankiaceae</taxon>
        <taxon>Frankia</taxon>
    </lineage>
</organism>
<dbReference type="Pfam" id="PF19631">
    <property type="entry name" value="Trypco2"/>
    <property type="match status" value="1"/>
</dbReference>
<protein>
    <recommendedName>
        <fullName evidence="2">Trypsin-co-occurring domain-containing protein</fullName>
    </recommendedName>
</protein>
<feature type="compositionally biased region" description="Basic and acidic residues" evidence="1">
    <location>
        <begin position="108"/>
        <end position="122"/>
    </location>
</feature>
<keyword evidence="4" id="KW-1185">Reference proteome</keyword>
<dbReference type="RefSeq" id="WP_423748075.1">
    <property type="nucleotide sequence ID" value="NZ_FZMO01000163.1"/>
</dbReference>
<evidence type="ECO:0000256" key="1">
    <source>
        <dbReference type="SAM" id="MobiDB-lite"/>
    </source>
</evidence>
<evidence type="ECO:0000259" key="2">
    <source>
        <dbReference type="Pfam" id="PF19631"/>
    </source>
</evidence>
<reference evidence="3 4" key="1">
    <citation type="submission" date="2017-06" db="EMBL/GenBank/DDBJ databases">
        <authorList>
            <person name="Kim H.J."/>
            <person name="Triplett B.A."/>
        </authorList>
    </citation>
    <scope>NUCLEOTIDE SEQUENCE [LARGE SCALE GENOMIC DNA]</scope>
    <source>
        <strain evidence="3">FRACA_ARgP5</strain>
    </source>
</reference>
<feature type="domain" description="Trypsin-co-occurring" evidence="2">
    <location>
        <begin position="6"/>
        <end position="79"/>
    </location>
</feature>
<proteinExistence type="predicted"/>
<dbReference type="InterPro" id="IPR045608">
    <property type="entry name" value="Trypco2"/>
</dbReference>
<gene>
    <name evidence="3" type="ORF">FRACA_2450002</name>
</gene>
<evidence type="ECO:0000313" key="4">
    <source>
        <dbReference type="Proteomes" id="UP000234331"/>
    </source>
</evidence>
<accession>A0A2I2KRU0</accession>
<name>A0A2I2KRU0_9ACTN</name>
<feature type="region of interest" description="Disordered" evidence="1">
    <location>
        <begin position="102"/>
        <end position="136"/>
    </location>
</feature>